<comment type="similarity">
    <text evidence="4">Belongs to the MrnC RNase family.</text>
</comment>
<reference evidence="6" key="1">
    <citation type="submission" date="2024-05" db="EMBL/GenBank/DDBJ databases">
        <title>Alkalihalobacillus sp. strain MEB203 novel alkaliphilic bacterium from Lonar Lake, India.</title>
        <authorList>
            <person name="Joshi A."/>
            <person name="Thite S."/>
            <person name="Mengade P."/>
        </authorList>
    </citation>
    <scope>NUCLEOTIDE SEQUENCE</scope>
    <source>
        <strain evidence="6">MEB 203</strain>
    </source>
</reference>
<dbReference type="EC" id="3.1.26.-" evidence="4"/>
<keyword evidence="4" id="KW-0460">Magnesium</keyword>
<dbReference type="HAMAP" id="MF_01468">
    <property type="entry name" value="RNase_Mini_III"/>
    <property type="match status" value="1"/>
</dbReference>
<keyword evidence="2 4" id="KW-0255">Endonuclease</keyword>
<comment type="subunit">
    <text evidence="4">Homodimer.</text>
</comment>
<comment type="caution">
    <text evidence="6">The sequence shown here is derived from an EMBL/GenBank/DDBJ whole genome shotgun (WGS) entry which is preliminary data.</text>
</comment>
<keyword evidence="7" id="KW-1185">Reference proteome</keyword>
<comment type="subcellular location">
    <subcellularLocation>
        <location evidence="4">Cytoplasm</location>
    </subcellularLocation>
</comment>
<name>A0ABT5VN92_9BACI</name>
<evidence type="ECO:0000256" key="2">
    <source>
        <dbReference type="ARBA" id="ARBA00022759"/>
    </source>
</evidence>
<dbReference type="InterPro" id="IPR008226">
    <property type="entry name" value="Mini3_fam"/>
</dbReference>
<dbReference type="RefSeq" id="WP_275120340.1">
    <property type="nucleotide sequence ID" value="NZ_JAOTPO010000020.1"/>
</dbReference>
<comment type="cofactor">
    <cofactor evidence="4">
        <name>Mg(2+)</name>
        <dbReference type="ChEBI" id="CHEBI:18420"/>
    </cofactor>
</comment>
<keyword evidence="1 4" id="KW-0540">Nuclease</keyword>
<keyword evidence="4" id="KW-0694">RNA-binding</keyword>
<keyword evidence="3 4" id="KW-0378">Hydrolase</keyword>
<sequence>MKISDHSIDAKQLNALALAYMGDAILDTYVRCHLIAIGKTRPNKLHHEATRYVSAKAQAKVIGTLLEENFFTEEEQSVIMRGRNAKSGTIPKNTDHNTYRYSTAFEALLGYHYLLGNQSRLDEIIQRMFFLIEREG</sequence>
<protein>
    <recommendedName>
        <fullName evidence="4">Mini-ribonuclease 3</fullName>
        <shortName evidence="4">Mini-3</shortName>
        <shortName evidence="4">Mini-RNase 3</shortName>
        <ecNumber evidence="4">3.1.26.-</ecNumber>
    </recommendedName>
    <alternativeName>
        <fullName evidence="4">Mini-RNase III</fullName>
        <shortName evidence="4">Mini-III</shortName>
    </alternativeName>
</protein>
<organism evidence="6 7">
    <name type="scientific">Alkalihalobacterium chitinilyticum</name>
    <dbReference type="NCBI Taxonomy" id="2980103"/>
    <lineage>
        <taxon>Bacteria</taxon>
        <taxon>Bacillati</taxon>
        <taxon>Bacillota</taxon>
        <taxon>Bacilli</taxon>
        <taxon>Bacillales</taxon>
        <taxon>Bacillaceae</taxon>
        <taxon>Alkalihalobacterium</taxon>
    </lineage>
</organism>
<evidence type="ECO:0000256" key="1">
    <source>
        <dbReference type="ARBA" id="ARBA00022722"/>
    </source>
</evidence>
<dbReference type="InterPro" id="IPR036389">
    <property type="entry name" value="RNase_III_sf"/>
</dbReference>
<dbReference type="Proteomes" id="UP001148125">
    <property type="component" value="Unassembled WGS sequence"/>
</dbReference>
<dbReference type="InterPro" id="IPR000999">
    <property type="entry name" value="RNase_III_dom"/>
</dbReference>
<evidence type="ECO:0000313" key="6">
    <source>
        <dbReference type="EMBL" id="MDE5415739.1"/>
    </source>
</evidence>
<evidence type="ECO:0000256" key="4">
    <source>
        <dbReference type="HAMAP-Rule" id="MF_01468"/>
    </source>
</evidence>
<dbReference type="SUPFAM" id="SSF69065">
    <property type="entry name" value="RNase III domain-like"/>
    <property type="match status" value="1"/>
</dbReference>
<dbReference type="EMBL" id="JAOTPO010000020">
    <property type="protein sequence ID" value="MDE5415739.1"/>
    <property type="molecule type" value="Genomic_DNA"/>
</dbReference>
<accession>A0ABT5VN92</accession>
<comment type="function">
    <text evidence="4">Involved in correct processing of both the 5' and 3' ends of 23S rRNA precursor. Processes 30S rRNA precursor transcript even in absence of ribonuclease 3 (Rnc); Rnc processes 30S rRNA into smaller rRNA precursors.</text>
</comment>
<gene>
    <name evidence="4" type="primary">mrnC</name>
    <name evidence="6" type="ORF">N7Z68_20535</name>
</gene>
<dbReference type="SMART" id="SM00535">
    <property type="entry name" value="RIBOc"/>
    <property type="match status" value="1"/>
</dbReference>
<keyword evidence="4" id="KW-0690">Ribosome biogenesis</keyword>
<dbReference type="CDD" id="cd00593">
    <property type="entry name" value="RIBOc"/>
    <property type="match status" value="1"/>
</dbReference>
<proteinExistence type="inferred from homology"/>
<keyword evidence="4" id="KW-0699">rRNA-binding</keyword>
<dbReference type="Pfam" id="PF00636">
    <property type="entry name" value="Ribonuclease_3"/>
    <property type="match status" value="1"/>
</dbReference>
<feature type="active site" evidence="4">
    <location>
        <position position="23"/>
    </location>
</feature>
<dbReference type="Gene3D" id="1.10.1520.10">
    <property type="entry name" value="Ribonuclease III domain"/>
    <property type="match status" value="1"/>
</dbReference>
<evidence type="ECO:0000313" key="7">
    <source>
        <dbReference type="Proteomes" id="UP001148125"/>
    </source>
</evidence>
<dbReference type="PANTHER" id="PTHR34276:SF1">
    <property type="entry name" value="MINI-RIBONUCLEASE 3"/>
    <property type="match status" value="1"/>
</dbReference>
<dbReference type="PIRSF" id="PIRSF005520">
    <property type="entry name" value="UCP005520"/>
    <property type="match status" value="1"/>
</dbReference>
<feature type="domain" description="RNase III" evidence="5">
    <location>
        <begin position="1"/>
        <end position="136"/>
    </location>
</feature>
<keyword evidence="4" id="KW-0963">Cytoplasm</keyword>
<evidence type="ECO:0000259" key="5">
    <source>
        <dbReference type="SMART" id="SM00535"/>
    </source>
</evidence>
<keyword evidence="4" id="KW-0698">rRNA processing</keyword>
<dbReference type="PANTHER" id="PTHR34276">
    <property type="entry name" value="MINI-RIBONUCLEASE 3"/>
    <property type="match status" value="1"/>
</dbReference>
<evidence type="ECO:0000256" key="3">
    <source>
        <dbReference type="ARBA" id="ARBA00022801"/>
    </source>
</evidence>